<dbReference type="PANTHER" id="PTHR14027">
    <property type="entry name" value="RNA POLYMERASE-ASSOCIATED PROTEIN CTR9"/>
    <property type="match status" value="1"/>
</dbReference>
<dbReference type="PROSITE" id="PS50005">
    <property type="entry name" value="TPR"/>
    <property type="match status" value="2"/>
</dbReference>
<dbReference type="AlphaFoldDB" id="A0A2T2P026"/>
<dbReference type="Pfam" id="PF13181">
    <property type="entry name" value="TPR_8"/>
    <property type="match status" value="1"/>
</dbReference>
<dbReference type="GO" id="GO:0016593">
    <property type="term" value="C:Cdc73/Paf1 complex"/>
    <property type="evidence" value="ECO:0007669"/>
    <property type="project" value="TreeGrafter"/>
</dbReference>
<dbReference type="SMART" id="SM00028">
    <property type="entry name" value="TPR"/>
    <property type="match status" value="8"/>
</dbReference>
<gene>
    <name evidence="5" type="ORF">BS50DRAFT_546051</name>
</gene>
<dbReference type="Pfam" id="PF13174">
    <property type="entry name" value="TPR_6"/>
    <property type="match status" value="1"/>
</dbReference>
<feature type="repeat" description="TPR" evidence="3">
    <location>
        <begin position="786"/>
        <end position="819"/>
    </location>
</feature>
<feature type="compositionally biased region" description="Basic and acidic residues" evidence="4">
    <location>
        <begin position="1086"/>
        <end position="1096"/>
    </location>
</feature>
<dbReference type="Proteomes" id="UP000240883">
    <property type="component" value="Unassembled WGS sequence"/>
</dbReference>
<evidence type="ECO:0000256" key="2">
    <source>
        <dbReference type="ARBA" id="ARBA00022803"/>
    </source>
</evidence>
<accession>A0A2T2P026</accession>
<reference evidence="5 6" key="1">
    <citation type="journal article" date="2018" name="Front. Microbiol.">
        <title>Genome-Wide Analysis of Corynespora cassiicola Leaf Fall Disease Putative Effectors.</title>
        <authorList>
            <person name="Lopez D."/>
            <person name="Ribeiro S."/>
            <person name="Label P."/>
            <person name="Fumanal B."/>
            <person name="Venisse J.S."/>
            <person name="Kohler A."/>
            <person name="de Oliveira R.R."/>
            <person name="Labutti K."/>
            <person name="Lipzen A."/>
            <person name="Lail K."/>
            <person name="Bauer D."/>
            <person name="Ohm R.A."/>
            <person name="Barry K.W."/>
            <person name="Spatafora J."/>
            <person name="Grigoriev I.V."/>
            <person name="Martin F.M."/>
            <person name="Pujade-Renaud V."/>
        </authorList>
    </citation>
    <scope>NUCLEOTIDE SEQUENCE [LARGE SCALE GENOMIC DNA]</scope>
    <source>
        <strain evidence="5 6">Philippines</strain>
    </source>
</reference>
<dbReference type="InterPro" id="IPR019734">
    <property type="entry name" value="TPR_rpt"/>
</dbReference>
<keyword evidence="1" id="KW-0677">Repeat</keyword>
<dbReference type="PANTHER" id="PTHR14027:SF2">
    <property type="entry name" value="RNA POLYMERASE-ASSOCIATED PROTEIN CTR9 HOMOLOG"/>
    <property type="match status" value="1"/>
</dbReference>
<dbReference type="EMBL" id="KZ678131">
    <property type="protein sequence ID" value="PSN71012.1"/>
    <property type="molecule type" value="Genomic_DNA"/>
</dbReference>
<feature type="region of interest" description="Disordered" evidence="4">
    <location>
        <begin position="1"/>
        <end position="22"/>
    </location>
</feature>
<name>A0A2T2P026_CORCC</name>
<organism evidence="5 6">
    <name type="scientific">Corynespora cassiicola Philippines</name>
    <dbReference type="NCBI Taxonomy" id="1448308"/>
    <lineage>
        <taxon>Eukaryota</taxon>
        <taxon>Fungi</taxon>
        <taxon>Dikarya</taxon>
        <taxon>Ascomycota</taxon>
        <taxon>Pezizomycotina</taxon>
        <taxon>Dothideomycetes</taxon>
        <taxon>Pleosporomycetidae</taxon>
        <taxon>Pleosporales</taxon>
        <taxon>Corynesporascaceae</taxon>
        <taxon>Corynespora</taxon>
    </lineage>
</organism>
<dbReference type="SUPFAM" id="SSF48452">
    <property type="entry name" value="TPR-like"/>
    <property type="match status" value="3"/>
</dbReference>
<evidence type="ECO:0000313" key="5">
    <source>
        <dbReference type="EMBL" id="PSN71012.1"/>
    </source>
</evidence>
<proteinExistence type="predicted"/>
<evidence type="ECO:0000256" key="1">
    <source>
        <dbReference type="ARBA" id="ARBA00022737"/>
    </source>
</evidence>
<feature type="compositionally biased region" description="Basic and acidic residues" evidence="4">
    <location>
        <begin position="987"/>
        <end position="1023"/>
    </location>
</feature>
<feature type="compositionally biased region" description="Basic residues" evidence="4">
    <location>
        <begin position="1024"/>
        <end position="1038"/>
    </location>
</feature>
<feature type="repeat" description="TPR" evidence="3">
    <location>
        <begin position="593"/>
        <end position="626"/>
    </location>
</feature>
<keyword evidence="6" id="KW-1185">Reference proteome</keyword>
<feature type="compositionally biased region" description="Acidic residues" evidence="4">
    <location>
        <begin position="1101"/>
        <end position="1111"/>
    </location>
</feature>
<keyword evidence="2 3" id="KW-0802">TPR repeat</keyword>
<evidence type="ECO:0000256" key="3">
    <source>
        <dbReference type="PROSITE-ProRule" id="PRU00339"/>
    </source>
</evidence>
<evidence type="ECO:0000256" key="4">
    <source>
        <dbReference type="SAM" id="MobiDB-lite"/>
    </source>
</evidence>
<dbReference type="GO" id="GO:0006368">
    <property type="term" value="P:transcription elongation by RNA polymerase II"/>
    <property type="evidence" value="ECO:0007669"/>
    <property type="project" value="TreeGrafter"/>
</dbReference>
<dbReference type="InterPro" id="IPR031101">
    <property type="entry name" value="Ctr9"/>
</dbReference>
<evidence type="ECO:0000313" key="6">
    <source>
        <dbReference type="Proteomes" id="UP000240883"/>
    </source>
</evidence>
<sequence>MATTLDHANGVNGAGPSFPPSRYSRVPPAITVAVAEADGPIDVEIALDDEIQDDPTELCTLLENEQSAKTTWVTVAIAYAKHKKVDVAIEVLNKAKIVFAGHRAEDRLSILNGLCWLYLLKCREAPRVSQGDQARTKEEWLQEATGVLNDASRISPSYPPLFLARGVLYLLRASLQTSQVNSERLDTLKQAAKCFEDALRASGGKNLMAKMGKARVSYTMGNWAEALRGYQTVLESSPGLIDPDPRIGIGCCFWQMGHKDDAASAWHRSLDLNKNSKIALDLLAMYNFYLTAQLPTSDPKFPRLTKTAMDYIQRSMAQDNKYPMTCAAVASWYVARKAFKDPKLEIVAKRAIELTDVNAIASDGWYQRARKEHYNEDKEKAHNYYNKADQARGADDKGYIPAKFGMAQMEIWMGREDQAKFRLEKILQQQPNVEAQTLLGTLYAQEVFEAQARQTSEDKSAEQKKALKYLEDVSKAWRDPKKNVTPDPSVLLNLARLYEADHPDKSLKCLEEVEQIELDGIPQEDIPEDIEDEAELKTALRELLPPQLLNNMGCFHYQAERFARARELFQIALNACVKAAAKDETIDTDALVTSISYNLGRTYESEGMHEEARGVFDGLLKRHPDYIDARIRLAYIALRQNPSDEGPKAVTKLFKDNEDNLEVRALFGWYLNKSKKKTLEFAADQEQRHYKHTLQKSDKHDKYSLTGMGNIHLTIAREMRRDSEQDKEKRHKTYERAVEFFDKVLQLDPKNAYAAQGIAIALVEDKKDYSTALQIFTKVKETLKDYTVYMNLGHTYCEIKQYTRAIENYEAALAKDRSHDPTILACLGRVWLMRGKHEKNLSAMKTSLEYSRKALEVAPGQIHIEFNVAFVQIQIAQLIHGLTETHRTLAEIEEASRGLEEAIETLEKIAKSPNPPYPGRDIEQRANMAKNTMRKQLERARQTQAKYEEENASKIKQAREIREAEIRKREEEKKKKEEEAEKRRLAILEKQKELEERDREYMEKRAEEERRRQELIDDSDMRKAERKSRGKGAKRKKKGDMDDSETEGVDSGSDTRPRRRRASTAGTGVASDEERPRQPKKRKLARKSEPVGKYKSAEMIVDSDSDGEADVPADNGDASPNRGDSGDEGVSAPRRKTARVIDEDEDDEDAGATQGASNGDVAMDDDEDE</sequence>
<feature type="region of interest" description="Disordered" evidence="4">
    <location>
        <begin position="987"/>
        <end position="1169"/>
    </location>
</feature>
<dbReference type="InterPro" id="IPR011990">
    <property type="entry name" value="TPR-like_helical_dom_sf"/>
</dbReference>
<dbReference type="GO" id="GO:0000993">
    <property type="term" value="F:RNA polymerase II complex binding"/>
    <property type="evidence" value="ECO:0007669"/>
    <property type="project" value="TreeGrafter"/>
</dbReference>
<dbReference type="GO" id="GO:0006355">
    <property type="term" value="P:regulation of DNA-templated transcription"/>
    <property type="evidence" value="ECO:0007669"/>
    <property type="project" value="InterPro"/>
</dbReference>
<dbReference type="STRING" id="1448308.A0A2T2P026"/>
<dbReference type="OrthoDB" id="343875at2759"/>
<protein>
    <submittedName>
        <fullName evidence="5">TPR-like protein</fullName>
    </submittedName>
</protein>
<dbReference type="Gene3D" id="1.25.40.10">
    <property type="entry name" value="Tetratricopeptide repeat domain"/>
    <property type="match status" value="3"/>
</dbReference>